<dbReference type="Pfam" id="PF05380">
    <property type="entry name" value="Peptidase_A17"/>
    <property type="match status" value="1"/>
</dbReference>
<feature type="compositionally biased region" description="Low complexity" evidence="1">
    <location>
        <begin position="72"/>
        <end position="90"/>
    </location>
</feature>
<dbReference type="InterPro" id="IPR008042">
    <property type="entry name" value="Retrotrans_Pao"/>
</dbReference>
<dbReference type="EMBL" id="GDRN01107342">
    <property type="protein sequence ID" value="JAI57429.1"/>
    <property type="molecule type" value="Transcribed_RNA"/>
</dbReference>
<dbReference type="PANTHER" id="PTHR47331">
    <property type="entry name" value="PHD-TYPE DOMAIN-CONTAINING PROTEIN"/>
    <property type="match status" value="1"/>
</dbReference>
<evidence type="ECO:0000259" key="2">
    <source>
        <dbReference type="Pfam" id="PF18701"/>
    </source>
</evidence>
<dbReference type="AlphaFoldDB" id="A0A0P4VYM1"/>
<reference evidence="3" key="1">
    <citation type="submission" date="2015-09" db="EMBL/GenBank/DDBJ databases">
        <title>Scylla olivacea transcriptome.</title>
        <authorList>
            <person name="Ikhwanuddin M."/>
        </authorList>
    </citation>
    <scope>NUCLEOTIDE SEQUENCE</scope>
</reference>
<dbReference type="Pfam" id="PF18701">
    <property type="entry name" value="DUF5641"/>
    <property type="match status" value="1"/>
</dbReference>
<protein>
    <recommendedName>
        <fullName evidence="2">DUF5641 domain-containing protein</fullName>
    </recommendedName>
</protein>
<sequence>MNDPHVTKELSIPRCIMPNKLPMKTVQPHHLCDASEHGHGSVAHPWTVYETQQASANLPMAKSRLAPLKGSTTPRPEPAAALEAARPDTPLQKEPQMPPEKSVHWTDSTTVLWYRQTPEKRFQTHTANRAAKILEHATPDQWRHAPTMQNTGKLERGDPHRCRWRQVQHPADIPWHRWPLEHPPTPQKRQKWLTPKRNATKGDLVPTKQDHCTRNQRPPGPAMETHPSADGPVPSAAARTTKDTYERPTTKVCLLEGATSEPGETPRSGPAPSRTMMPPM</sequence>
<dbReference type="InterPro" id="IPR040676">
    <property type="entry name" value="DUF5641"/>
</dbReference>
<feature type="domain" description="DUF5641" evidence="2">
    <location>
        <begin position="163"/>
        <end position="255"/>
    </location>
</feature>
<accession>A0A0P4VYM1</accession>
<proteinExistence type="predicted"/>
<feature type="region of interest" description="Disordered" evidence="1">
    <location>
        <begin position="66"/>
        <end position="103"/>
    </location>
</feature>
<organism evidence="3">
    <name type="scientific">Scylla olivacea</name>
    <name type="common">Orange mud crab</name>
    <name type="synonym">Cancer olivacea</name>
    <dbReference type="NCBI Taxonomy" id="85551"/>
    <lineage>
        <taxon>Eukaryota</taxon>
        <taxon>Metazoa</taxon>
        <taxon>Ecdysozoa</taxon>
        <taxon>Arthropoda</taxon>
        <taxon>Crustacea</taxon>
        <taxon>Multicrustacea</taxon>
        <taxon>Malacostraca</taxon>
        <taxon>Eumalacostraca</taxon>
        <taxon>Eucarida</taxon>
        <taxon>Decapoda</taxon>
        <taxon>Pleocyemata</taxon>
        <taxon>Brachyura</taxon>
        <taxon>Eubrachyura</taxon>
        <taxon>Portunoidea</taxon>
        <taxon>Portunidae</taxon>
        <taxon>Portuninae</taxon>
        <taxon>Scylla</taxon>
    </lineage>
</organism>
<feature type="region of interest" description="Disordered" evidence="1">
    <location>
        <begin position="195"/>
        <end position="280"/>
    </location>
</feature>
<feature type="compositionally biased region" description="Basic and acidic residues" evidence="1">
    <location>
        <begin position="240"/>
        <end position="249"/>
    </location>
</feature>
<evidence type="ECO:0000256" key="1">
    <source>
        <dbReference type="SAM" id="MobiDB-lite"/>
    </source>
</evidence>
<dbReference type="PANTHER" id="PTHR47331:SF1">
    <property type="entry name" value="GAG-LIKE PROTEIN"/>
    <property type="match status" value="1"/>
</dbReference>
<evidence type="ECO:0000313" key="3">
    <source>
        <dbReference type="EMBL" id="JAI57429.1"/>
    </source>
</evidence>
<name>A0A0P4VYM1_SCYOL</name>